<feature type="non-terminal residue" evidence="3">
    <location>
        <position position="653"/>
    </location>
</feature>
<dbReference type="SUPFAM" id="SSF50494">
    <property type="entry name" value="Trypsin-like serine proteases"/>
    <property type="match status" value="1"/>
</dbReference>
<accession>A0ABV7UJF7</accession>
<evidence type="ECO:0000259" key="2">
    <source>
        <dbReference type="PROSITE" id="PS50240"/>
    </source>
</evidence>
<name>A0ABV7UJF7_9HYPH</name>
<organism evidence="3 4">
    <name type="scientific">Camelimonas fluminis</name>
    <dbReference type="NCBI Taxonomy" id="1576911"/>
    <lineage>
        <taxon>Bacteria</taxon>
        <taxon>Pseudomonadati</taxon>
        <taxon>Pseudomonadota</taxon>
        <taxon>Alphaproteobacteria</taxon>
        <taxon>Hyphomicrobiales</taxon>
        <taxon>Chelatococcaceae</taxon>
        <taxon>Camelimonas</taxon>
    </lineage>
</organism>
<dbReference type="InterPro" id="IPR018114">
    <property type="entry name" value="TRYPSIN_HIS"/>
</dbReference>
<feature type="compositionally biased region" description="Polar residues" evidence="1">
    <location>
        <begin position="204"/>
        <end position="215"/>
    </location>
</feature>
<dbReference type="Pfam" id="PF00089">
    <property type="entry name" value="Trypsin"/>
    <property type="match status" value="1"/>
</dbReference>
<dbReference type="Proteomes" id="UP001595704">
    <property type="component" value="Unassembled WGS sequence"/>
</dbReference>
<feature type="domain" description="Peptidase S1" evidence="2">
    <location>
        <begin position="41"/>
        <end position="271"/>
    </location>
</feature>
<sequence>MLPGPRGLIPRIEEWHDAGNIYNNVVAIAAHDKNGKVVDSFCTGTLIDHRTILTAAHCVYDTDTNNISRNLKNTWIHFSPDATTPSLNDRRLSGFMVHPAYDNLKHADGKANHRDIALFSLDRPVTAVKPVRLLQPGEPLPKPGTVVRIAGYGRAGVGSTEEAIENARRRSAVTTIGRVRGARKTMPGLIKVEFRDPEHPKKYNTFSQTSPIPTWQGQPGPGDSGGPLFMVMDDGSLTQIGVLHGGASGYGGVDDYAPIRENLDWILRNTPLRHVTAKSGAWNWSDPRAWTDRHAASGAPGEAPDNRPGSPSQEADGKPGRYYATYVTKASQIRLDRFVSIDRLVVDNDQASILIPEGRRLQVELDALLLTGAIIVDGALETRAFNSPLDAEPGLHQIQGRISGGGELAVNGRFVQLGGVVAPGKAMELGPLVIWGSYVQHPGGVLAVRVTDKGNADRLVVSGPADISGKLAVAVMGKAPAKGQTFTILRASELTGNFSRIVSSLPAFTWTTHADGNRIILTATGVDYGQVLADEAPLATGKATLRHLSGRIAIAPLNRLAAQLAPEAGALADSIIASDVPFPSTPALAVASLNTMDAETLSRTLLALPPSGFHTQTGFGIVTSRLTSAAIFERLGSLGGSVAPGFSNLNALN</sequence>
<evidence type="ECO:0000313" key="4">
    <source>
        <dbReference type="Proteomes" id="UP001595704"/>
    </source>
</evidence>
<dbReference type="PRINTS" id="PR00722">
    <property type="entry name" value="CHYMOTRYPSIN"/>
</dbReference>
<dbReference type="RefSeq" id="WP_376853156.1">
    <property type="nucleotide sequence ID" value="NZ_JBHRYC010000075.1"/>
</dbReference>
<feature type="region of interest" description="Disordered" evidence="1">
    <location>
        <begin position="291"/>
        <end position="320"/>
    </location>
</feature>
<feature type="region of interest" description="Disordered" evidence="1">
    <location>
        <begin position="200"/>
        <end position="223"/>
    </location>
</feature>
<dbReference type="PROSITE" id="PS00134">
    <property type="entry name" value="TRYPSIN_HIS"/>
    <property type="match status" value="1"/>
</dbReference>
<keyword evidence="4" id="KW-1185">Reference proteome</keyword>
<dbReference type="InterPro" id="IPR043504">
    <property type="entry name" value="Peptidase_S1_PA_chymotrypsin"/>
</dbReference>
<comment type="caution">
    <text evidence="3">The sequence shown here is derived from an EMBL/GenBank/DDBJ whole genome shotgun (WGS) entry which is preliminary data.</text>
</comment>
<evidence type="ECO:0000256" key="1">
    <source>
        <dbReference type="SAM" id="MobiDB-lite"/>
    </source>
</evidence>
<dbReference type="Gene3D" id="2.40.10.10">
    <property type="entry name" value="Trypsin-like serine proteases"/>
    <property type="match status" value="1"/>
</dbReference>
<reference evidence="4" key="1">
    <citation type="journal article" date="2019" name="Int. J. Syst. Evol. Microbiol.">
        <title>The Global Catalogue of Microorganisms (GCM) 10K type strain sequencing project: providing services to taxonomists for standard genome sequencing and annotation.</title>
        <authorList>
            <consortium name="The Broad Institute Genomics Platform"/>
            <consortium name="The Broad Institute Genome Sequencing Center for Infectious Disease"/>
            <person name="Wu L."/>
            <person name="Ma J."/>
        </authorList>
    </citation>
    <scope>NUCLEOTIDE SEQUENCE [LARGE SCALE GENOMIC DNA]</scope>
    <source>
        <strain evidence="4">KCTC 42282</strain>
    </source>
</reference>
<dbReference type="InterPro" id="IPR051333">
    <property type="entry name" value="CLIP_Serine_Protease"/>
</dbReference>
<dbReference type="InterPro" id="IPR009003">
    <property type="entry name" value="Peptidase_S1_PA"/>
</dbReference>
<dbReference type="SUPFAM" id="SSF51126">
    <property type="entry name" value="Pectin lyase-like"/>
    <property type="match status" value="1"/>
</dbReference>
<protein>
    <submittedName>
        <fullName evidence="3">S1 family peptidase</fullName>
    </submittedName>
</protein>
<dbReference type="PANTHER" id="PTHR24260:SF136">
    <property type="entry name" value="GH08193P-RELATED"/>
    <property type="match status" value="1"/>
</dbReference>
<dbReference type="PANTHER" id="PTHR24260">
    <property type="match status" value="1"/>
</dbReference>
<evidence type="ECO:0000313" key="3">
    <source>
        <dbReference type="EMBL" id="MFC3638648.1"/>
    </source>
</evidence>
<dbReference type="InterPro" id="IPR001314">
    <property type="entry name" value="Peptidase_S1A"/>
</dbReference>
<dbReference type="InterPro" id="IPR011050">
    <property type="entry name" value="Pectin_lyase_fold/virulence"/>
</dbReference>
<proteinExistence type="predicted"/>
<dbReference type="SMART" id="SM00020">
    <property type="entry name" value="Tryp_SPc"/>
    <property type="match status" value="1"/>
</dbReference>
<dbReference type="InterPro" id="IPR001254">
    <property type="entry name" value="Trypsin_dom"/>
</dbReference>
<dbReference type="EMBL" id="JBHRYC010000075">
    <property type="protein sequence ID" value="MFC3638648.1"/>
    <property type="molecule type" value="Genomic_DNA"/>
</dbReference>
<gene>
    <name evidence="3" type="ORF">ACFONL_14980</name>
</gene>
<dbReference type="PROSITE" id="PS50240">
    <property type="entry name" value="TRYPSIN_DOM"/>
    <property type="match status" value="1"/>
</dbReference>